<dbReference type="PANTHER" id="PTHR11461:SF211">
    <property type="entry name" value="GH10112P-RELATED"/>
    <property type="match status" value="1"/>
</dbReference>
<evidence type="ECO:0000256" key="1">
    <source>
        <dbReference type="RuleBase" id="RU000411"/>
    </source>
</evidence>
<evidence type="ECO:0000313" key="4">
    <source>
        <dbReference type="EMBL" id="NBG88565.1"/>
    </source>
</evidence>
<gene>
    <name evidence="4" type="ORF">ISALK_08625</name>
</gene>
<dbReference type="InterPro" id="IPR042178">
    <property type="entry name" value="Serpin_sf_1"/>
</dbReference>
<dbReference type="InterPro" id="IPR042185">
    <property type="entry name" value="Serpin_sf_2"/>
</dbReference>
<dbReference type="InterPro" id="IPR036186">
    <property type="entry name" value="Serpin_sf"/>
</dbReference>
<dbReference type="PROSITE" id="PS00284">
    <property type="entry name" value="SERPIN"/>
    <property type="match status" value="1"/>
</dbReference>
<dbReference type="GO" id="GO:0004867">
    <property type="term" value="F:serine-type endopeptidase inhibitor activity"/>
    <property type="evidence" value="ECO:0007669"/>
    <property type="project" value="InterPro"/>
</dbReference>
<dbReference type="RefSeq" id="WP_160721298.1">
    <property type="nucleotide sequence ID" value="NZ_SUMG01000009.1"/>
</dbReference>
<dbReference type="Gene3D" id="3.30.497.10">
    <property type="entry name" value="Antithrombin, subunit I, domain 2"/>
    <property type="match status" value="1"/>
</dbReference>
<comment type="caution">
    <text evidence="4">The sequence shown here is derived from an EMBL/GenBank/DDBJ whole genome shotgun (WGS) entry which is preliminary data.</text>
</comment>
<dbReference type="Proteomes" id="UP000449710">
    <property type="component" value="Unassembled WGS sequence"/>
</dbReference>
<dbReference type="EMBL" id="SUMG01000009">
    <property type="protein sequence ID" value="NBG88565.1"/>
    <property type="molecule type" value="Genomic_DNA"/>
</dbReference>
<dbReference type="SMART" id="SM00093">
    <property type="entry name" value="SERPIN"/>
    <property type="match status" value="1"/>
</dbReference>
<evidence type="ECO:0000313" key="5">
    <source>
        <dbReference type="Proteomes" id="UP000449710"/>
    </source>
</evidence>
<proteinExistence type="inferred from homology"/>
<comment type="similarity">
    <text evidence="1">Belongs to the serpin family.</text>
</comment>
<dbReference type="InterPro" id="IPR000215">
    <property type="entry name" value="Serpin_fam"/>
</dbReference>
<organism evidence="4 5">
    <name type="scientific">Isachenkonia alkalipeptolytica</name>
    <dbReference type="NCBI Taxonomy" id="2565777"/>
    <lineage>
        <taxon>Bacteria</taxon>
        <taxon>Bacillati</taxon>
        <taxon>Bacillota</taxon>
        <taxon>Clostridia</taxon>
        <taxon>Eubacteriales</taxon>
        <taxon>Clostridiaceae</taxon>
        <taxon>Isachenkonia</taxon>
    </lineage>
</organism>
<dbReference type="PANTHER" id="PTHR11461">
    <property type="entry name" value="SERINE PROTEASE INHIBITOR, SERPIN"/>
    <property type="match status" value="1"/>
</dbReference>
<feature type="chain" id="PRO_5041402566" evidence="2">
    <location>
        <begin position="19"/>
        <end position="407"/>
    </location>
</feature>
<protein>
    <submittedName>
        <fullName evidence="4">Serpin family protein</fullName>
    </submittedName>
</protein>
<dbReference type="InterPro" id="IPR023795">
    <property type="entry name" value="Serpin_CS"/>
</dbReference>
<keyword evidence="2" id="KW-0732">Signal</keyword>
<dbReference type="Pfam" id="PF00079">
    <property type="entry name" value="Serpin"/>
    <property type="match status" value="1"/>
</dbReference>
<dbReference type="PROSITE" id="PS51257">
    <property type="entry name" value="PROKAR_LIPOPROTEIN"/>
    <property type="match status" value="1"/>
</dbReference>
<dbReference type="AlphaFoldDB" id="A0AA43XMB4"/>
<keyword evidence="5" id="KW-1185">Reference proteome</keyword>
<evidence type="ECO:0000259" key="3">
    <source>
        <dbReference type="SMART" id="SM00093"/>
    </source>
</evidence>
<dbReference type="InterPro" id="IPR023796">
    <property type="entry name" value="Serpin_dom"/>
</dbReference>
<evidence type="ECO:0000256" key="2">
    <source>
        <dbReference type="SAM" id="SignalP"/>
    </source>
</evidence>
<feature type="domain" description="Serpin" evidence="3">
    <location>
        <begin position="50"/>
        <end position="407"/>
    </location>
</feature>
<reference evidence="4 5" key="1">
    <citation type="submission" date="2019-04" db="EMBL/GenBank/DDBJ databases">
        <title>Isachenkonia alkalipeptolytica gen. nov. sp. nov. a new anaerobic, alkiliphilic organothrophic bacterium capable to reduce synthesized ferrihydrite isolated from a soda lake.</title>
        <authorList>
            <person name="Toshchakov S.V."/>
            <person name="Zavarzina D.G."/>
            <person name="Zhilina T.N."/>
            <person name="Kostrikina N.A."/>
            <person name="Kublanov I.V."/>
        </authorList>
    </citation>
    <scope>NUCLEOTIDE SEQUENCE [LARGE SCALE GENOMIC DNA]</scope>
    <source>
        <strain evidence="4 5">Z-1701</strain>
    </source>
</reference>
<dbReference type="CDD" id="cd19588">
    <property type="entry name" value="serpin_miropin-like"/>
    <property type="match status" value="1"/>
</dbReference>
<dbReference type="GO" id="GO:0005615">
    <property type="term" value="C:extracellular space"/>
    <property type="evidence" value="ECO:0007669"/>
    <property type="project" value="InterPro"/>
</dbReference>
<name>A0AA43XMB4_9CLOT</name>
<sequence>MKKPVFMGIILLLTAALIGCGTLPGGEAAHDYDQSKVSGGFVEGNNDFAWDIMKALNEEAPQENVFISPISISTALAMTYQGARGETREEMAEVLGYAGIGDEVLQESYEEFLKYLVAMDPDIDLSIANSIWYREGESIEEDFLEVNQQVFNALVEEMDFSDEGAAEEINAWIEEATEGKIEEMLEGPIPGDVIMYLINAIYFQGDWTEPFEEEQSFEGEFTSISGEVQDVMMMKRSGEVAYGEGNSYQSVRMPYGEEENTAMYVIMPREEADINEFLNTLDNEQWQEIKESISLRQNVELQMPRFEMEYGIKSLKDALGRLGMVEAFDMNADFEGIRPGIFIEEVLHKAVIEVNEQGSEAAAATVVVMEESAAMDPPSFIADRPFLFVIANEEADSILFMGKAAGW</sequence>
<dbReference type="SUPFAM" id="SSF56574">
    <property type="entry name" value="Serpins"/>
    <property type="match status" value="1"/>
</dbReference>
<feature type="signal peptide" evidence="2">
    <location>
        <begin position="1"/>
        <end position="18"/>
    </location>
</feature>
<accession>A0AA43XMB4</accession>
<dbReference type="Gene3D" id="2.30.39.10">
    <property type="entry name" value="Alpha-1-antitrypsin, domain 1"/>
    <property type="match status" value="1"/>
</dbReference>